<dbReference type="EMBL" id="DWUV01000022">
    <property type="protein sequence ID" value="HJD33118.1"/>
    <property type="molecule type" value="Genomic_DNA"/>
</dbReference>
<dbReference type="PRINTS" id="PR00633">
    <property type="entry name" value="RCCNDNSATION"/>
</dbReference>
<dbReference type="InterPro" id="IPR008756">
    <property type="entry name" value="Peptidase_M56"/>
</dbReference>
<keyword evidence="2" id="KW-0812">Transmembrane</keyword>
<keyword evidence="2" id="KW-1133">Transmembrane helix</keyword>
<dbReference type="Proteomes" id="UP000823897">
    <property type="component" value="Unassembled WGS sequence"/>
</dbReference>
<reference evidence="4" key="1">
    <citation type="journal article" date="2021" name="PeerJ">
        <title>Extensive microbial diversity within the chicken gut microbiome revealed by metagenomics and culture.</title>
        <authorList>
            <person name="Gilroy R."/>
            <person name="Ravi A."/>
            <person name="Getino M."/>
            <person name="Pursley I."/>
            <person name="Horton D.L."/>
            <person name="Alikhan N.F."/>
            <person name="Baker D."/>
            <person name="Gharbi K."/>
            <person name="Hall N."/>
            <person name="Watson M."/>
            <person name="Adriaenssens E.M."/>
            <person name="Foster-Nyarko E."/>
            <person name="Jarju S."/>
            <person name="Secka A."/>
            <person name="Antonio M."/>
            <person name="Oren A."/>
            <person name="Chaudhuri R.R."/>
            <person name="La Ragione R."/>
            <person name="Hildebrand F."/>
            <person name="Pallen M.J."/>
        </authorList>
    </citation>
    <scope>NUCLEOTIDE SEQUENCE</scope>
    <source>
        <strain evidence="4">ChiGjej3B3-11674</strain>
    </source>
</reference>
<protein>
    <recommendedName>
        <fullName evidence="3">Peptidase M56 domain-containing protein</fullName>
    </recommendedName>
</protein>
<evidence type="ECO:0000313" key="4">
    <source>
        <dbReference type="EMBL" id="HJD33118.1"/>
    </source>
</evidence>
<dbReference type="Gene3D" id="2.130.10.30">
    <property type="entry name" value="Regulator of chromosome condensation 1/beta-lactamase-inhibitor protein II"/>
    <property type="match status" value="2"/>
</dbReference>
<dbReference type="Pfam" id="PF00415">
    <property type="entry name" value="RCC1"/>
    <property type="match status" value="1"/>
</dbReference>
<dbReference type="Pfam" id="PF05569">
    <property type="entry name" value="Peptidase_M56"/>
    <property type="match status" value="1"/>
</dbReference>
<organism evidence="4 5">
    <name type="scientific">Candidatus Mediterraneibacter tabaqchaliae</name>
    <dbReference type="NCBI Taxonomy" id="2838689"/>
    <lineage>
        <taxon>Bacteria</taxon>
        <taxon>Bacillati</taxon>
        <taxon>Bacillota</taxon>
        <taxon>Clostridia</taxon>
        <taxon>Lachnospirales</taxon>
        <taxon>Lachnospiraceae</taxon>
        <taxon>Mediterraneibacter</taxon>
    </lineage>
</organism>
<dbReference type="InterPro" id="IPR052173">
    <property type="entry name" value="Beta-lactam_resp_regulator"/>
</dbReference>
<evidence type="ECO:0000259" key="3">
    <source>
        <dbReference type="Pfam" id="PF05569"/>
    </source>
</evidence>
<comment type="caution">
    <text evidence="4">The sequence shown here is derived from an EMBL/GenBank/DDBJ whole genome shotgun (WGS) entry which is preliminary data.</text>
</comment>
<feature type="transmembrane region" description="Helical" evidence="2">
    <location>
        <begin position="6"/>
        <end position="24"/>
    </location>
</feature>
<feature type="domain" description="Peptidase M56" evidence="3">
    <location>
        <begin position="6"/>
        <end position="196"/>
    </location>
</feature>
<dbReference type="InterPro" id="IPR009091">
    <property type="entry name" value="RCC1/BLIP-II"/>
</dbReference>
<feature type="transmembrane region" description="Helical" evidence="2">
    <location>
        <begin position="203"/>
        <end position="224"/>
    </location>
</feature>
<accession>A0A9D2U2B5</accession>
<dbReference type="SUPFAM" id="SSF50985">
    <property type="entry name" value="RCC1/BLIP-II"/>
    <property type="match status" value="1"/>
</dbReference>
<dbReference type="PANTHER" id="PTHR34978">
    <property type="entry name" value="POSSIBLE SENSOR-TRANSDUCER PROTEIN BLAR"/>
    <property type="match status" value="1"/>
</dbReference>
<feature type="compositionally biased region" description="Acidic residues" evidence="1">
    <location>
        <begin position="244"/>
        <end position="253"/>
    </location>
</feature>
<keyword evidence="2" id="KW-0472">Membrane</keyword>
<proteinExistence type="predicted"/>
<dbReference type="PANTHER" id="PTHR34978:SF3">
    <property type="entry name" value="SLR0241 PROTEIN"/>
    <property type="match status" value="1"/>
</dbReference>
<feature type="region of interest" description="Disordered" evidence="1">
    <location>
        <begin position="233"/>
        <end position="257"/>
    </location>
</feature>
<evidence type="ECO:0000313" key="5">
    <source>
        <dbReference type="Proteomes" id="UP000823897"/>
    </source>
</evidence>
<evidence type="ECO:0000256" key="1">
    <source>
        <dbReference type="SAM" id="MobiDB-lite"/>
    </source>
</evidence>
<reference evidence="4" key="2">
    <citation type="submission" date="2021-04" db="EMBL/GenBank/DDBJ databases">
        <authorList>
            <person name="Gilroy R."/>
        </authorList>
    </citation>
    <scope>NUCLEOTIDE SEQUENCE</scope>
    <source>
        <strain evidence="4">ChiGjej3B3-11674</strain>
    </source>
</reference>
<name>A0A9D2U2B5_9FIRM</name>
<dbReference type="InterPro" id="IPR000408">
    <property type="entry name" value="Reg_chr_condens"/>
</dbReference>
<dbReference type="CDD" id="cd07341">
    <property type="entry name" value="M56_BlaR1_MecR1_like"/>
    <property type="match status" value="1"/>
</dbReference>
<dbReference type="AlphaFoldDB" id="A0A9D2U2B5"/>
<sequence length="586" mass="66194">MDWHFLFLFVWLTGAAGILGIRSVQYQILKKKAVGSSVPCRDAGIKSMIRSICAEQSVKGKISVRLSREIKTPMLFGYYRPVIILPHRKYHEDEAEMILRHEIQHFKNRDLCYKFLIMFVCDLYWFNPILRFMKKAAYQDIECICDEKVVRELDLKGKKIYASTILETATRGKSEVVFGTHFSRGKRSVEVRIRNIFTRKNKWGYVFFAVLALAVIGGTCLWNVRENESSQTQDGSLAAGAADGEAEDQETGDQETPVFDVDSVEELELLRGFHLEDYYITNRTAGGNRFYIDSGSVLWGYGSNDYGQLGNGQRDELGVFYSEPIRIASDVVSVDMSMNGYFCIYLTSDGKLYGMGADIDHILGEDSDPEGSPEVMIGQETFPAVTSPVLIEENVAYARTGGKCIVYLKNDGSVWWQGRYEDISYSGIVVEQREEGLQTEESWRMRAVSPQKLLDNCIYVTTGGENGAAISVNGELYTWGWNIMGQCGTPVSDDAFVREPVKVLDNVQMVWSGRMCFNSPEQEIPEIWHYNILYRFTVFARLKDGTFMAAGEGAGDKEIRNLIGGGDLSSEVIYRYSDTFVPIQIE</sequence>
<evidence type="ECO:0000256" key="2">
    <source>
        <dbReference type="SAM" id="Phobius"/>
    </source>
</evidence>
<gene>
    <name evidence="4" type="ORF">H9911_01085</name>
</gene>